<dbReference type="SMART" id="SM00255">
    <property type="entry name" value="TIR"/>
    <property type="match status" value="1"/>
</dbReference>
<comment type="caution">
    <text evidence="2">The sequence shown here is derived from an EMBL/GenBank/DDBJ whole genome shotgun (WGS) entry which is preliminary data.</text>
</comment>
<proteinExistence type="predicted"/>
<evidence type="ECO:0000259" key="1">
    <source>
        <dbReference type="PROSITE" id="PS50104"/>
    </source>
</evidence>
<dbReference type="AlphaFoldDB" id="A0A7K0CS13"/>
<dbReference type="GO" id="GO:0007165">
    <property type="term" value="P:signal transduction"/>
    <property type="evidence" value="ECO:0007669"/>
    <property type="project" value="InterPro"/>
</dbReference>
<protein>
    <recommendedName>
        <fullName evidence="1">TIR domain-containing protein</fullName>
    </recommendedName>
</protein>
<accession>A0A7K0CS13</accession>
<feature type="domain" description="TIR" evidence="1">
    <location>
        <begin position="47"/>
        <end position="186"/>
    </location>
</feature>
<gene>
    <name evidence="2" type="ORF">SRB5_59730</name>
</gene>
<name>A0A7K0CS13_9ACTN</name>
<keyword evidence="3" id="KW-1185">Reference proteome</keyword>
<sequence>MAGLVLTVVGTLATLVGTYIAVREYRRRPRATTPSPEPAPAPAPADPPYDVFIAYADTDAPWVRDFAARLTARGVRVAYDELLAQPGGVRVHTLERAIRDAAHGLLVFGPGVRDDGWVRREYAALMRRSLENEAQRFVPVLIGDPGEPLDLPEFAEVLYPADFRGADDAAYDRLCEQITRAVLTNRA</sequence>
<dbReference type="PROSITE" id="PS50104">
    <property type="entry name" value="TIR"/>
    <property type="match status" value="1"/>
</dbReference>
<organism evidence="2 3">
    <name type="scientific">Streptomyces smaragdinus</name>
    <dbReference type="NCBI Taxonomy" id="2585196"/>
    <lineage>
        <taxon>Bacteria</taxon>
        <taxon>Bacillati</taxon>
        <taxon>Actinomycetota</taxon>
        <taxon>Actinomycetes</taxon>
        <taxon>Kitasatosporales</taxon>
        <taxon>Streptomycetaceae</taxon>
        <taxon>Streptomyces</taxon>
    </lineage>
</organism>
<reference evidence="2 3" key="1">
    <citation type="submission" date="2019-10" db="EMBL/GenBank/DDBJ databases">
        <title>Streptomyces smaragdinus sp. nov. and Streptomyces fabii sp. nov., isolated from the gut of fungus growing-termite Macrotermes natalensis.</title>
        <authorList>
            <person name="Schwitalla J."/>
            <person name="Benndorf R."/>
            <person name="Martin K."/>
            <person name="De Beer W."/>
            <person name="Kaster A.-K."/>
            <person name="Vollmers J."/>
            <person name="Poulsen M."/>
            <person name="Beemelmanns C."/>
        </authorList>
    </citation>
    <scope>NUCLEOTIDE SEQUENCE [LARGE SCALE GENOMIC DNA]</scope>
    <source>
        <strain evidence="2 3">RB5</strain>
    </source>
</reference>
<evidence type="ECO:0000313" key="2">
    <source>
        <dbReference type="EMBL" id="MQY15782.1"/>
    </source>
</evidence>
<dbReference type="InterPro" id="IPR035897">
    <property type="entry name" value="Toll_tir_struct_dom_sf"/>
</dbReference>
<dbReference type="InterPro" id="IPR000157">
    <property type="entry name" value="TIR_dom"/>
</dbReference>
<dbReference type="EMBL" id="WEGJ01000039">
    <property type="protein sequence ID" value="MQY15782.1"/>
    <property type="molecule type" value="Genomic_DNA"/>
</dbReference>
<dbReference type="SUPFAM" id="SSF52200">
    <property type="entry name" value="Toll/Interleukin receptor TIR domain"/>
    <property type="match status" value="1"/>
</dbReference>
<evidence type="ECO:0000313" key="3">
    <source>
        <dbReference type="Proteomes" id="UP000466345"/>
    </source>
</evidence>
<dbReference type="Pfam" id="PF13676">
    <property type="entry name" value="TIR_2"/>
    <property type="match status" value="1"/>
</dbReference>
<dbReference type="Proteomes" id="UP000466345">
    <property type="component" value="Unassembled WGS sequence"/>
</dbReference>
<dbReference type="Gene3D" id="3.40.50.10140">
    <property type="entry name" value="Toll/interleukin-1 receptor homology (TIR) domain"/>
    <property type="match status" value="1"/>
</dbReference>